<dbReference type="InterPro" id="IPR050859">
    <property type="entry name" value="Class-I_PLP-dep_aminotransf"/>
</dbReference>
<proteinExistence type="inferred from homology"/>
<keyword evidence="8" id="KW-1185">Reference proteome</keyword>
<sequence length="609" mass="66911">MAEGHASVLELGRFGEHLLDLASDFRYRCSQERTAVFDITEGEEMIRPKIATAAAHGGGIDVPVNNAGNLKALGGLPGHYAASKAAMHAVTVNLMGQLGPFNTNSPSVRKGFVVKPTSQGTQFEATTSSVRKVSCASLLSQGQSAGIPTKWLKPSLMSNDSLSESTIKRLPDEFYNHFLSDVAKNRMPSPIRSLLPLERTPGVISLLAGKPNASMFPFTSLSFATRSPTSPYQETTIMLEDAELQVALQYSETDGLKPLVDWLYGLQELNHGRKIGEGWRITPGCGSQDLIYKAVQCMVNSGDAVLVESPVYGGVIPMFASLHCEQIEVETDAHGICSSSLRKILEEWPKGKPKPKVLYTVPYGCNPTGMTATTDRRKEVLELSREHNFIILEDDPYFYVYYGESPRYPSYFQLELKEPEVGRVVRFDSVSKILSAGIRIGFASGPTVILNAIDQLTSTSNLQVPSLTQVMIYRLLSSWGYDGFAAHVKRVAELYKAKRDVFERGMRKHLTGLAEWDSPEAGMFFWFKLLLTDEAGLSHQGDSEDVIRTRAFENGILAVPGTAFIPNGGKTPYVRASFSLIGEDEIDTALQRIRDAILQERAARKAAVV</sequence>
<dbReference type="EMBL" id="CACVBS010000090">
    <property type="protein sequence ID" value="CAA7270528.1"/>
    <property type="molecule type" value="Genomic_DNA"/>
</dbReference>
<evidence type="ECO:0000259" key="6">
    <source>
        <dbReference type="Pfam" id="PF00155"/>
    </source>
</evidence>
<dbReference type="InterPro" id="IPR015421">
    <property type="entry name" value="PyrdxlP-dep_Trfase_major"/>
</dbReference>
<evidence type="ECO:0000313" key="8">
    <source>
        <dbReference type="Proteomes" id="UP000467700"/>
    </source>
</evidence>
<gene>
    <name evidence="7" type="ORF">AAE3_LOCUS12591</name>
</gene>
<dbReference type="SUPFAM" id="SSF51735">
    <property type="entry name" value="NAD(P)-binding Rossmann-fold domains"/>
    <property type="match status" value="1"/>
</dbReference>
<comment type="cofactor">
    <cofactor evidence="1">
        <name>pyridoxal 5'-phosphate</name>
        <dbReference type="ChEBI" id="CHEBI:597326"/>
    </cofactor>
</comment>
<evidence type="ECO:0000256" key="4">
    <source>
        <dbReference type="ARBA" id="ARBA00022679"/>
    </source>
</evidence>
<dbReference type="SUPFAM" id="SSF53383">
    <property type="entry name" value="PLP-dependent transferases"/>
    <property type="match status" value="1"/>
</dbReference>
<reference evidence="7 8" key="1">
    <citation type="submission" date="2020-01" db="EMBL/GenBank/DDBJ databases">
        <authorList>
            <person name="Gupta K D."/>
        </authorList>
    </citation>
    <scope>NUCLEOTIDE SEQUENCE [LARGE SCALE GENOMIC DNA]</scope>
</reference>
<dbReference type="GO" id="GO:0008483">
    <property type="term" value="F:transaminase activity"/>
    <property type="evidence" value="ECO:0007669"/>
    <property type="project" value="UniProtKB-KW"/>
</dbReference>
<evidence type="ECO:0000256" key="1">
    <source>
        <dbReference type="ARBA" id="ARBA00001933"/>
    </source>
</evidence>
<feature type="domain" description="Aminotransferase class I/classII large" evidence="6">
    <location>
        <begin position="280"/>
        <end position="593"/>
    </location>
</feature>
<evidence type="ECO:0000313" key="7">
    <source>
        <dbReference type="EMBL" id="CAA7270528.1"/>
    </source>
</evidence>
<dbReference type="GO" id="GO:1901605">
    <property type="term" value="P:alpha-amino acid metabolic process"/>
    <property type="evidence" value="ECO:0007669"/>
    <property type="project" value="TreeGrafter"/>
</dbReference>
<comment type="caution">
    <text evidence="7">The sequence shown here is derived from an EMBL/GenBank/DDBJ whole genome shotgun (WGS) entry which is preliminary data.</text>
</comment>
<protein>
    <recommendedName>
        <fullName evidence="6">Aminotransferase class I/classII large domain-containing protein</fullName>
    </recommendedName>
</protein>
<dbReference type="CDD" id="cd00609">
    <property type="entry name" value="AAT_like"/>
    <property type="match status" value="1"/>
</dbReference>
<evidence type="ECO:0000256" key="2">
    <source>
        <dbReference type="ARBA" id="ARBA00007441"/>
    </source>
</evidence>
<dbReference type="Gene3D" id="3.40.640.10">
    <property type="entry name" value="Type I PLP-dependent aspartate aminotransferase-like (Major domain)"/>
    <property type="match status" value="1"/>
</dbReference>
<dbReference type="AlphaFoldDB" id="A0A8S0WC91"/>
<keyword evidence="5" id="KW-0663">Pyridoxal phosphate</keyword>
<organism evidence="7 8">
    <name type="scientific">Cyclocybe aegerita</name>
    <name type="common">Black poplar mushroom</name>
    <name type="synonym">Agrocybe aegerita</name>
    <dbReference type="NCBI Taxonomy" id="1973307"/>
    <lineage>
        <taxon>Eukaryota</taxon>
        <taxon>Fungi</taxon>
        <taxon>Dikarya</taxon>
        <taxon>Basidiomycota</taxon>
        <taxon>Agaricomycotina</taxon>
        <taxon>Agaricomycetes</taxon>
        <taxon>Agaricomycetidae</taxon>
        <taxon>Agaricales</taxon>
        <taxon>Agaricineae</taxon>
        <taxon>Bolbitiaceae</taxon>
        <taxon>Cyclocybe</taxon>
    </lineage>
</organism>
<dbReference type="GO" id="GO:0030170">
    <property type="term" value="F:pyridoxal phosphate binding"/>
    <property type="evidence" value="ECO:0007669"/>
    <property type="project" value="InterPro"/>
</dbReference>
<evidence type="ECO:0000256" key="3">
    <source>
        <dbReference type="ARBA" id="ARBA00022576"/>
    </source>
</evidence>
<comment type="similarity">
    <text evidence="2">Belongs to the class-I pyridoxal-phosphate-dependent aminotransferase family.</text>
</comment>
<dbReference type="OrthoDB" id="691673at2759"/>
<dbReference type="Proteomes" id="UP000467700">
    <property type="component" value="Unassembled WGS sequence"/>
</dbReference>
<dbReference type="InterPro" id="IPR036291">
    <property type="entry name" value="NAD(P)-bd_dom_sf"/>
</dbReference>
<dbReference type="Pfam" id="PF00155">
    <property type="entry name" value="Aminotran_1_2"/>
    <property type="match status" value="1"/>
</dbReference>
<accession>A0A8S0WC91</accession>
<name>A0A8S0WC91_CYCAE</name>
<evidence type="ECO:0000256" key="5">
    <source>
        <dbReference type="ARBA" id="ARBA00022898"/>
    </source>
</evidence>
<keyword evidence="3" id="KW-0032">Aminotransferase</keyword>
<dbReference type="InterPro" id="IPR015424">
    <property type="entry name" value="PyrdxlP-dep_Trfase"/>
</dbReference>
<keyword evidence="4" id="KW-0808">Transferase</keyword>
<dbReference type="PANTHER" id="PTHR42790:SF19">
    <property type="entry name" value="KYNURENINE_ALPHA-AMINOADIPATE AMINOTRANSFERASE, MITOCHONDRIAL"/>
    <property type="match status" value="1"/>
</dbReference>
<dbReference type="InterPro" id="IPR004839">
    <property type="entry name" value="Aminotransferase_I/II_large"/>
</dbReference>
<dbReference type="PANTHER" id="PTHR42790">
    <property type="entry name" value="AMINOTRANSFERASE"/>
    <property type="match status" value="1"/>
</dbReference>